<dbReference type="Pfam" id="PF01823">
    <property type="entry name" value="MACPF"/>
    <property type="match status" value="1"/>
</dbReference>
<dbReference type="EMBL" id="JH431989">
    <property type="status" value="NOT_ANNOTATED_CDS"/>
    <property type="molecule type" value="Genomic_DNA"/>
</dbReference>
<dbReference type="PhylomeDB" id="T1JAB3"/>
<dbReference type="AlphaFoldDB" id="T1JAB3"/>
<dbReference type="HOGENOM" id="CLU_023578_0_0_1"/>
<reference evidence="2" key="2">
    <citation type="submission" date="2015-02" db="UniProtKB">
        <authorList>
            <consortium name="EnsemblMetazoa"/>
        </authorList>
    </citation>
    <scope>IDENTIFICATION</scope>
</reference>
<evidence type="ECO:0000259" key="1">
    <source>
        <dbReference type="Pfam" id="PF01823"/>
    </source>
</evidence>
<name>T1JAB3_STRMM</name>
<organism evidence="2 3">
    <name type="scientific">Strigamia maritima</name>
    <name type="common">European centipede</name>
    <name type="synonym">Geophilus maritimus</name>
    <dbReference type="NCBI Taxonomy" id="126957"/>
    <lineage>
        <taxon>Eukaryota</taxon>
        <taxon>Metazoa</taxon>
        <taxon>Ecdysozoa</taxon>
        <taxon>Arthropoda</taxon>
        <taxon>Myriapoda</taxon>
        <taxon>Chilopoda</taxon>
        <taxon>Pleurostigmophora</taxon>
        <taxon>Geophilomorpha</taxon>
        <taxon>Linotaeniidae</taxon>
        <taxon>Strigamia</taxon>
    </lineage>
</organism>
<accession>T1JAB3</accession>
<proteinExistence type="predicted"/>
<feature type="domain" description="MACPF" evidence="1">
    <location>
        <begin position="16"/>
        <end position="142"/>
    </location>
</feature>
<dbReference type="EnsemblMetazoa" id="SMAR010673-RA">
    <property type="protein sequence ID" value="SMAR010673-PA"/>
    <property type="gene ID" value="SMAR010673"/>
</dbReference>
<dbReference type="InterPro" id="IPR020864">
    <property type="entry name" value="MACPF"/>
</dbReference>
<sequence>MVYAAKERFQQMIAAFSENDVEQAKYIAKMIVSDYGTHYTKSVDVGAAFVREDYLRPYFVEVNNEERSNVLSAAKLSLLEYTGYSWNNKQHLNNSLLTDYNDAILEKKIRFFGGLNWEKDTIAECLVVVDRSGDLLSSLLTASNFPGAQSSLLISVKKMFIKVIQEYYLRNIHRGCTRPRSSNFEYTANLDDDSCESTEVSNYVFGGFFARVKEVYTYGLGDDWSSVNLANPLTLGYTCPTKFEASIVYSRISFRTHTNGQYHAFVKQELVSCLANESLGMNYLFGGLYSPDVDNIQTKSKSCPPFYKAITVNAQLGSLSICINNSDNSYAKRYALPFGGFASSSNEYQCPIGYKKYFAMKFDVITPAAGYKFAASFGSGNIYYCLQELYVKNMGIVLPRIQPSFNNTPDCSLREIEVKLEEKNSILETGSE</sequence>
<reference evidence="3" key="1">
    <citation type="submission" date="2011-05" db="EMBL/GenBank/DDBJ databases">
        <authorList>
            <person name="Richards S.R."/>
            <person name="Qu J."/>
            <person name="Jiang H."/>
            <person name="Jhangiani S.N."/>
            <person name="Agravi P."/>
            <person name="Goodspeed R."/>
            <person name="Gross S."/>
            <person name="Mandapat C."/>
            <person name="Jackson L."/>
            <person name="Mathew T."/>
            <person name="Pu L."/>
            <person name="Thornton R."/>
            <person name="Saada N."/>
            <person name="Wilczek-Boney K.B."/>
            <person name="Lee S."/>
            <person name="Kovar C."/>
            <person name="Wu Y."/>
            <person name="Scherer S.E."/>
            <person name="Worley K.C."/>
            <person name="Muzny D.M."/>
            <person name="Gibbs R."/>
        </authorList>
    </citation>
    <scope>NUCLEOTIDE SEQUENCE</scope>
    <source>
        <strain evidence="3">Brora</strain>
    </source>
</reference>
<dbReference type="Proteomes" id="UP000014500">
    <property type="component" value="Unassembled WGS sequence"/>
</dbReference>
<dbReference type="STRING" id="126957.T1JAB3"/>
<protein>
    <recommendedName>
        <fullName evidence="1">MACPF domain-containing protein</fullName>
    </recommendedName>
</protein>
<keyword evidence="3" id="KW-1185">Reference proteome</keyword>
<evidence type="ECO:0000313" key="3">
    <source>
        <dbReference type="Proteomes" id="UP000014500"/>
    </source>
</evidence>
<evidence type="ECO:0000313" key="2">
    <source>
        <dbReference type="EnsemblMetazoa" id="SMAR010673-PA"/>
    </source>
</evidence>